<organism evidence="1 2">
    <name type="scientific">Selenobaculum gibii</name>
    <dbReference type="NCBI Taxonomy" id="3054208"/>
    <lineage>
        <taxon>Bacteria</taxon>
        <taxon>Bacillati</taxon>
        <taxon>Bacillota</taxon>
        <taxon>Negativicutes</taxon>
        <taxon>Selenomonadales</taxon>
        <taxon>Selenomonadaceae</taxon>
        <taxon>Selenobaculum</taxon>
    </lineage>
</organism>
<evidence type="ECO:0000313" key="1">
    <source>
        <dbReference type="EMBL" id="WIW71309.1"/>
    </source>
</evidence>
<dbReference type="Proteomes" id="UP001243623">
    <property type="component" value="Chromosome"/>
</dbReference>
<accession>A0A9Y2AJH6</accession>
<dbReference type="Gene3D" id="2.40.128.20">
    <property type="match status" value="1"/>
</dbReference>
<evidence type="ECO:0000313" key="2">
    <source>
        <dbReference type="Proteomes" id="UP001243623"/>
    </source>
</evidence>
<name>A0A9Y2AJH6_9FIRM</name>
<dbReference type="RefSeq" id="WP_147667633.1">
    <property type="nucleotide sequence ID" value="NZ_CP120678.1"/>
</dbReference>
<dbReference type="KEGG" id="sgbi:P3F81_03070"/>
<proteinExistence type="predicted"/>
<reference evidence="1" key="1">
    <citation type="submission" date="2023-03" db="EMBL/GenBank/DDBJ databases">
        <title>Selenobaculum gbiensis gen. nov. sp. nov., a new bacterium isolated from the gut microbiota of IBD patient.</title>
        <authorList>
            <person name="Yeo S."/>
            <person name="Park H."/>
            <person name="Huh C.S."/>
        </authorList>
    </citation>
    <scope>NUCLEOTIDE SEQUENCE</scope>
    <source>
        <strain evidence="1">ICN-92133</strain>
    </source>
</reference>
<keyword evidence="2" id="KW-1185">Reference proteome</keyword>
<dbReference type="InterPro" id="IPR015231">
    <property type="entry name" value="DUF1934"/>
</dbReference>
<protein>
    <submittedName>
        <fullName evidence="1">DUF1934 domain-containing protein</fullName>
    </submittedName>
</protein>
<dbReference type="EMBL" id="CP120678">
    <property type="protein sequence ID" value="WIW71309.1"/>
    <property type="molecule type" value="Genomic_DNA"/>
</dbReference>
<dbReference type="AlphaFoldDB" id="A0A9Y2AJH6"/>
<dbReference type="InterPro" id="IPR012674">
    <property type="entry name" value="Calycin"/>
</dbReference>
<gene>
    <name evidence="1" type="ORF">P3F81_03070</name>
</gene>
<dbReference type="Pfam" id="PF09148">
    <property type="entry name" value="DUF1934"/>
    <property type="match status" value="1"/>
</dbReference>
<sequence length="147" mass="16461">MNKVVVTVIGIQKDAMGEENRIEFVTTGTHYFKNGIHYVLYEDSEVSGMEGTSNLLKISDHHVTLVRKGAVSQEQHFELAKKSSSVYRTPYGKLTLTVLTNKLDICYGSISGNIDIVYELSIDGHWQSENQLQISVCADAETYSHMN</sequence>
<dbReference type="SUPFAM" id="SSF50814">
    <property type="entry name" value="Lipocalins"/>
    <property type="match status" value="1"/>
</dbReference>